<accession>A0A318SC12</accession>
<dbReference type="PANTHER" id="PTHR33975:SF2">
    <property type="entry name" value="MYELIN-ASSOCIATED OLIGODENDROCYTE BASIC PROTEIN"/>
    <property type="match status" value="1"/>
</dbReference>
<evidence type="ECO:0000313" key="2">
    <source>
        <dbReference type="Proteomes" id="UP000248326"/>
    </source>
</evidence>
<organism evidence="1 2">
    <name type="scientific">Deinococcus yavapaiensis KR-236</name>
    <dbReference type="NCBI Taxonomy" id="694435"/>
    <lineage>
        <taxon>Bacteria</taxon>
        <taxon>Thermotogati</taxon>
        <taxon>Deinococcota</taxon>
        <taxon>Deinococci</taxon>
        <taxon>Deinococcales</taxon>
        <taxon>Deinococcaceae</taxon>
        <taxon>Deinococcus</taxon>
    </lineage>
</organism>
<proteinExistence type="predicted"/>
<protein>
    <submittedName>
        <fullName evidence="1">Uncharacterized protein DUF1517</fullName>
    </submittedName>
</protein>
<dbReference type="AlphaFoldDB" id="A0A318SC12"/>
<sequence>MSLFVAFAVISSLVDWVKARRRSPQAVQVQVLLTDGAKVKAQLQKLAQSHDPDRPGGLLTLLRESALLLLRHKGDWAYGTLERRRAGNLSGAASVVGGWAARARAAFETQTTSQYQDGNAHKGFVGTRKNQGRPGGTYLAVTLAASTVDTTNFKVARGTPESLETALLALAGVEEGQLGRLEVVWSPDAEGEFLNEDEAIRRYPALTRL</sequence>
<dbReference type="Pfam" id="PF07466">
    <property type="entry name" value="DUF1517"/>
    <property type="match status" value="1"/>
</dbReference>
<dbReference type="InterPro" id="IPR053023">
    <property type="entry name" value="FLAP_modulator"/>
</dbReference>
<dbReference type="EMBL" id="QJSX01000007">
    <property type="protein sequence ID" value="PYE53850.1"/>
    <property type="molecule type" value="Genomic_DNA"/>
</dbReference>
<keyword evidence="2" id="KW-1185">Reference proteome</keyword>
<dbReference type="PANTHER" id="PTHR33975">
    <property type="entry name" value="MYELIN-ASSOCIATED OLIGODENDROCYTE BASIC PROTEIN"/>
    <property type="match status" value="1"/>
</dbReference>
<name>A0A318SC12_9DEIO</name>
<dbReference type="InterPro" id="IPR010903">
    <property type="entry name" value="DUF1517"/>
</dbReference>
<evidence type="ECO:0000313" key="1">
    <source>
        <dbReference type="EMBL" id="PYE53850.1"/>
    </source>
</evidence>
<reference evidence="1 2" key="1">
    <citation type="submission" date="2018-06" db="EMBL/GenBank/DDBJ databases">
        <title>Genomic Encyclopedia of Type Strains, Phase IV (KMG-IV): sequencing the most valuable type-strain genomes for metagenomic binning, comparative biology and taxonomic classification.</title>
        <authorList>
            <person name="Goeker M."/>
        </authorList>
    </citation>
    <scope>NUCLEOTIDE SEQUENCE [LARGE SCALE GENOMIC DNA]</scope>
    <source>
        <strain evidence="1 2">DSM 18048</strain>
    </source>
</reference>
<comment type="caution">
    <text evidence="1">The sequence shown here is derived from an EMBL/GenBank/DDBJ whole genome shotgun (WGS) entry which is preliminary data.</text>
</comment>
<dbReference type="Proteomes" id="UP000248326">
    <property type="component" value="Unassembled WGS sequence"/>
</dbReference>
<gene>
    <name evidence="1" type="ORF">DES52_107108</name>
</gene>